<feature type="domain" description="Aldos-2-ulose dehydratase beta-propeller" evidence="3">
    <location>
        <begin position="121"/>
        <end position="292"/>
    </location>
</feature>
<evidence type="ECO:0000256" key="2">
    <source>
        <dbReference type="SAM" id="SignalP"/>
    </source>
</evidence>
<feature type="signal peptide" evidence="2">
    <location>
        <begin position="1"/>
        <end position="29"/>
    </location>
</feature>
<dbReference type="InterPro" id="IPR054583">
    <property type="entry name" value="Beta-prop_AUDH"/>
</dbReference>
<gene>
    <name evidence="4" type="ORF">Q31a_63220</name>
</gene>
<dbReference type="Gene3D" id="2.130.10.130">
    <property type="entry name" value="Integrin alpha, N-terminal"/>
    <property type="match status" value="1"/>
</dbReference>
<dbReference type="EMBL" id="CP036298">
    <property type="protein sequence ID" value="QDV27929.1"/>
    <property type="molecule type" value="Genomic_DNA"/>
</dbReference>
<keyword evidence="5" id="KW-1185">Reference proteome</keyword>
<dbReference type="RefSeq" id="WP_231690986.1">
    <property type="nucleotide sequence ID" value="NZ_CP036298.1"/>
</dbReference>
<reference evidence="4 5" key="1">
    <citation type="submission" date="2019-02" db="EMBL/GenBank/DDBJ databases">
        <title>Deep-cultivation of Planctomycetes and their phenomic and genomic characterization uncovers novel biology.</title>
        <authorList>
            <person name="Wiegand S."/>
            <person name="Jogler M."/>
            <person name="Boedeker C."/>
            <person name="Pinto D."/>
            <person name="Vollmers J."/>
            <person name="Rivas-Marin E."/>
            <person name="Kohn T."/>
            <person name="Peeters S.H."/>
            <person name="Heuer A."/>
            <person name="Rast P."/>
            <person name="Oberbeckmann S."/>
            <person name="Bunk B."/>
            <person name="Jeske O."/>
            <person name="Meyerdierks A."/>
            <person name="Storesund J.E."/>
            <person name="Kallscheuer N."/>
            <person name="Luecker S."/>
            <person name="Lage O.M."/>
            <person name="Pohl T."/>
            <person name="Merkel B.J."/>
            <person name="Hornburger P."/>
            <person name="Mueller R.-W."/>
            <person name="Bruemmer F."/>
            <person name="Labrenz M."/>
            <person name="Spormann A.M."/>
            <person name="Op den Camp H."/>
            <person name="Overmann J."/>
            <person name="Amann R."/>
            <person name="Jetten M.S.M."/>
            <person name="Mascher T."/>
            <person name="Medema M.H."/>
            <person name="Devos D.P."/>
            <person name="Kaster A.-K."/>
            <person name="Ovreas L."/>
            <person name="Rohde M."/>
            <person name="Galperin M.Y."/>
            <person name="Jogler C."/>
        </authorList>
    </citation>
    <scope>NUCLEOTIDE SEQUENCE [LARGE SCALE GENOMIC DNA]</scope>
    <source>
        <strain evidence="4 5">Q31a</strain>
    </source>
</reference>
<evidence type="ECO:0000256" key="1">
    <source>
        <dbReference type="ARBA" id="ARBA00022729"/>
    </source>
</evidence>
<evidence type="ECO:0000313" key="4">
    <source>
        <dbReference type="EMBL" id="QDV27929.1"/>
    </source>
</evidence>
<dbReference type="PANTHER" id="PTHR44103:SF1">
    <property type="entry name" value="PROPROTEIN CONVERTASE P"/>
    <property type="match status" value="1"/>
</dbReference>
<dbReference type="InterPro" id="IPR013517">
    <property type="entry name" value="FG-GAP"/>
</dbReference>
<keyword evidence="1 2" id="KW-0732">Signal</keyword>
<dbReference type="Proteomes" id="UP000318017">
    <property type="component" value="Chromosome"/>
</dbReference>
<feature type="chain" id="PRO_5021696583" evidence="2">
    <location>
        <begin position="30"/>
        <end position="413"/>
    </location>
</feature>
<organism evidence="4 5">
    <name type="scientific">Aureliella helgolandensis</name>
    <dbReference type="NCBI Taxonomy" id="2527968"/>
    <lineage>
        <taxon>Bacteria</taxon>
        <taxon>Pseudomonadati</taxon>
        <taxon>Planctomycetota</taxon>
        <taxon>Planctomycetia</taxon>
        <taxon>Pirellulales</taxon>
        <taxon>Pirellulaceae</taxon>
        <taxon>Aureliella</taxon>
    </lineage>
</organism>
<dbReference type="InterPro" id="IPR028994">
    <property type="entry name" value="Integrin_alpha_N"/>
</dbReference>
<dbReference type="PANTHER" id="PTHR44103">
    <property type="entry name" value="PROPROTEIN CONVERTASE P"/>
    <property type="match status" value="1"/>
</dbReference>
<sequence precursor="true">MLCLKFARLFLLLLSMVLAIGGPATVAHAHEFNPQELGTKLSVGYAVRVLDVNADGKQDIAIVDSRRVLWLENPSWNEHVVYETPDAKFDNVCFAAHDVNGDGRIDFALGADWQFGNSDSGGTIGWLEQTSEGPWIYRKIASEPTTHRMQWADLTGDGRASLVVAPLKGRGTRGPGFDQVGVRLLAFTPGADPAKETWSRRVLTDELHVMHGLQVADLNQDEREDLLTASYEGVTWLQAGASGMQLKRLGTGQEQPAPKRGASEVRQGRLADGQLYLATIEPWHGDKVVVYIAPHDWQTSSELWTRFVLDEQLAWGHAVVCANLDDDPEEELVVGVRDDLSSEHRSGVRIYDPVNPIEGAWSRELLDAGGVAVEDLTVADLDNDGDMDIVAVGRATHNVKVYWNQLRREQSEP</sequence>
<dbReference type="Pfam" id="PF22301">
    <property type="entry name" value="AUDH_beta_propeller"/>
    <property type="match status" value="1"/>
</dbReference>
<name>A0A518GH64_9BACT</name>
<dbReference type="KEGG" id="ahel:Q31a_63220"/>
<proteinExistence type="predicted"/>
<evidence type="ECO:0000313" key="5">
    <source>
        <dbReference type="Proteomes" id="UP000318017"/>
    </source>
</evidence>
<protein>
    <submittedName>
        <fullName evidence="4">FG-GAP repeat protein</fullName>
    </submittedName>
</protein>
<accession>A0A518GH64</accession>
<dbReference type="Pfam" id="PF13517">
    <property type="entry name" value="FG-GAP_3"/>
    <property type="match status" value="1"/>
</dbReference>
<dbReference type="AlphaFoldDB" id="A0A518GH64"/>
<evidence type="ECO:0000259" key="3">
    <source>
        <dbReference type="Pfam" id="PF22301"/>
    </source>
</evidence>
<dbReference type="SUPFAM" id="SSF69318">
    <property type="entry name" value="Integrin alpha N-terminal domain"/>
    <property type="match status" value="1"/>
</dbReference>